<name>A0A0A2VHR8_BEABA</name>
<feature type="compositionally biased region" description="Low complexity" evidence="1">
    <location>
        <begin position="249"/>
        <end position="266"/>
    </location>
</feature>
<accession>A0A0A2VHR8</accession>
<evidence type="ECO:0008006" key="6">
    <source>
        <dbReference type="Google" id="ProtNLM"/>
    </source>
</evidence>
<gene>
    <name evidence="4" type="ORF">BBAD15_g7206</name>
</gene>
<dbReference type="eggNOG" id="ENOG502SF32">
    <property type="taxonomic scope" value="Eukaryota"/>
</dbReference>
<feature type="region of interest" description="Disordered" evidence="1">
    <location>
        <begin position="247"/>
        <end position="266"/>
    </location>
</feature>
<dbReference type="AlphaFoldDB" id="A0A0A2VHR8"/>
<comment type="caution">
    <text evidence="4">The sequence shown here is derived from an EMBL/GenBank/DDBJ whole genome shotgun (WGS) entry which is preliminary data.</text>
</comment>
<keyword evidence="2" id="KW-0812">Transmembrane</keyword>
<evidence type="ECO:0000313" key="4">
    <source>
        <dbReference type="EMBL" id="KGQ07431.1"/>
    </source>
</evidence>
<proteinExistence type="predicted"/>
<feature type="signal peptide" evidence="3">
    <location>
        <begin position="1"/>
        <end position="18"/>
    </location>
</feature>
<evidence type="ECO:0000313" key="5">
    <source>
        <dbReference type="Proteomes" id="UP000030106"/>
    </source>
</evidence>
<evidence type="ECO:0000256" key="1">
    <source>
        <dbReference type="SAM" id="MobiDB-lite"/>
    </source>
</evidence>
<dbReference type="Proteomes" id="UP000030106">
    <property type="component" value="Unassembled WGS sequence"/>
</dbReference>
<protein>
    <recommendedName>
        <fullName evidence="6">Peptidyl-tRNA hydrolase</fullName>
    </recommendedName>
</protein>
<sequence>MRLSLATAALIAAVPALAAEAAADGPFGQYKAQFQNFLGKFTGYVADSPVVEDGPVPAAEAKIGEIKISQLTLENWKDTLYAPVKPGSETPEEWWVLITGRNKTCFGQCEKVEKAFNETAGRFSITPNAPHMAIVNCEDERVLCNSWSAGVGAIWAFEMLPEPAPIDIYKRRLNMTTTTADDLVTLHTDGKKSFELLDSWFHPFNGKIAELGLSLPVGYVLWAFSLVPNWAFMLIVSMVSRTMMGNRMQPPQQRRAGAAPAPGAAQ</sequence>
<feature type="chain" id="PRO_5001995571" description="Peptidyl-tRNA hydrolase" evidence="3">
    <location>
        <begin position="19"/>
        <end position="266"/>
    </location>
</feature>
<feature type="transmembrane region" description="Helical" evidence="2">
    <location>
        <begin position="219"/>
        <end position="239"/>
    </location>
</feature>
<evidence type="ECO:0000256" key="3">
    <source>
        <dbReference type="SAM" id="SignalP"/>
    </source>
</evidence>
<dbReference type="HOGENOM" id="CLU_070640_0_0_1"/>
<keyword evidence="2" id="KW-0472">Membrane</keyword>
<evidence type="ECO:0000256" key="2">
    <source>
        <dbReference type="SAM" id="Phobius"/>
    </source>
</evidence>
<dbReference type="OrthoDB" id="1733656at2759"/>
<dbReference type="EMBL" id="ANFO01000688">
    <property type="protein sequence ID" value="KGQ07431.1"/>
    <property type="molecule type" value="Genomic_DNA"/>
</dbReference>
<dbReference type="STRING" id="1245745.A0A0A2VHR8"/>
<keyword evidence="3" id="KW-0732">Signal</keyword>
<organism evidence="4 5">
    <name type="scientific">Beauveria bassiana D1-5</name>
    <dbReference type="NCBI Taxonomy" id="1245745"/>
    <lineage>
        <taxon>Eukaryota</taxon>
        <taxon>Fungi</taxon>
        <taxon>Dikarya</taxon>
        <taxon>Ascomycota</taxon>
        <taxon>Pezizomycotina</taxon>
        <taxon>Sordariomycetes</taxon>
        <taxon>Hypocreomycetidae</taxon>
        <taxon>Hypocreales</taxon>
        <taxon>Cordycipitaceae</taxon>
        <taxon>Beauveria</taxon>
    </lineage>
</organism>
<keyword evidence="2" id="KW-1133">Transmembrane helix</keyword>
<reference evidence="4 5" key="1">
    <citation type="submission" date="2012-10" db="EMBL/GenBank/DDBJ databases">
        <title>Genome sequencing and analysis of entomopathogenic fungi Beauveria bassiana D1-5.</title>
        <authorList>
            <person name="Li Q."/>
            <person name="Wang L."/>
            <person name="Zhang Z."/>
            <person name="Wang Q."/>
            <person name="Ren J."/>
            <person name="Wang M."/>
            <person name="Xu W."/>
            <person name="Wang J."/>
            <person name="Lu Y."/>
            <person name="Du Q."/>
            <person name="Sun Z."/>
        </authorList>
    </citation>
    <scope>NUCLEOTIDE SEQUENCE [LARGE SCALE GENOMIC DNA]</scope>
    <source>
        <strain evidence="4 5">D1-5</strain>
    </source>
</reference>